<dbReference type="EC" id="4.2.2.23" evidence="4"/>
<dbReference type="GO" id="GO:0005576">
    <property type="term" value="C:extracellular region"/>
    <property type="evidence" value="ECO:0007669"/>
    <property type="project" value="UniProtKB-SubCell"/>
</dbReference>
<evidence type="ECO:0000256" key="5">
    <source>
        <dbReference type="ARBA" id="ARBA00022525"/>
    </source>
</evidence>
<comment type="caution">
    <text evidence="10">The sequence shown here is derived from an EMBL/GenBank/DDBJ whole genome shotgun (WGS) entry which is preliminary data.</text>
</comment>
<keyword evidence="6" id="KW-0732">Signal</keyword>
<keyword evidence="11" id="KW-1185">Reference proteome</keyword>
<dbReference type="SUPFAM" id="SSF49785">
    <property type="entry name" value="Galactose-binding domain-like"/>
    <property type="match status" value="1"/>
</dbReference>
<dbReference type="EMBL" id="BAABME010007794">
    <property type="protein sequence ID" value="GAA0171731.1"/>
    <property type="molecule type" value="Genomic_DNA"/>
</dbReference>
<dbReference type="InterPro" id="IPR014718">
    <property type="entry name" value="GH-type_carb-bd"/>
</dbReference>
<dbReference type="InterPro" id="IPR029413">
    <property type="entry name" value="RG-lyase_II"/>
</dbReference>
<comment type="subcellular location">
    <subcellularLocation>
        <location evidence="2">Secreted</location>
    </subcellularLocation>
</comment>
<dbReference type="InterPro" id="IPR029411">
    <property type="entry name" value="RG-lyase_III"/>
</dbReference>
<dbReference type="FunFam" id="2.60.40.1120:FF:000033">
    <property type="entry name" value="Rhamnogalacturonate lyase B"/>
    <property type="match status" value="1"/>
</dbReference>
<evidence type="ECO:0000313" key="10">
    <source>
        <dbReference type="EMBL" id="GAA0171731.1"/>
    </source>
</evidence>
<dbReference type="Pfam" id="PF14683">
    <property type="entry name" value="CBM-like"/>
    <property type="match status" value="1"/>
</dbReference>
<feature type="domain" description="Rhamnogalacturonan lyase" evidence="9">
    <location>
        <begin position="283"/>
        <end position="354"/>
    </location>
</feature>
<dbReference type="GO" id="GO:0030246">
    <property type="term" value="F:carbohydrate binding"/>
    <property type="evidence" value="ECO:0007669"/>
    <property type="project" value="InterPro"/>
</dbReference>
<evidence type="ECO:0000259" key="8">
    <source>
        <dbReference type="Pfam" id="PF14683"/>
    </source>
</evidence>
<dbReference type="PANTHER" id="PTHR32018:SF18">
    <property type="entry name" value="RHAMNOGALACTURONAN ENDOLYASE"/>
    <property type="match status" value="1"/>
</dbReference>
<dbReference type="SUPFAM" id="SSF74650">
    <property type="entry name" value="Galactose mutarotase-like"/>
    <property type="match status" value="1"/>
</dbReference>
<evidence type="ECO:0000256" key="7">
    <source>
        <dbReference type="ARBA" id="ARBA00023239"/>
    </source>
</evidence>
<dbReference type="Gene3D" id="2.60.120.260">
    <property type="entry name" value="Galactose-binding domain-like"/>
    <property type="match status" value="1"/>
</dbReference>
<proteinExistence type="inferred from homology"/>
<dbReference type="AlphaFoldDB" id="A0AAV3R7S8"/>
<dbReference type="InterPro" id="IPR010325">
    <property type="entry name" value="Rhamnogal_lyase"/>
</dbReference>
<dbReference type="InterPro" id="IPR008979">
    <property type="entry name" value="Galactose-bd-like_sf"/>
</dbReference>
<comment type="similarity">
    <text evidence="3">Belongs to the polysaccharide lyase 4 family.</text>
</comment>
<organism evidence="10 11">
    <name type="scientific">Lithospermum erythrorhizon</name>
    <name type="common">Purple gromwell</name>
    <name type="synonym">Lithospermum officinale var. erythrorhizon</name>
    <dbReference type="NCBI Taxonomy" id="34254"/>
    <lineage>
        <taxon>Eukaryota</taxon>
        <taxon>Viridiplantae</taxon>
        <taxon>Streptophyta</taxon>
        <taxon>Embryophyta</taxon>
        <taxon>Tracheophyta</taxon>
        <taxon>Spermatophyta</taxon>
        <taxon>Magnoliopsida</taxon>
        <taxon>eudicotyledons</taxon>
        <taxon>Gunneridae</taxon>
        <taxon>Pentapetalae</taxon>
        <taxon>asterids</taxon>
        <taxon>lamiids</taxon>
        <taxon>Boraginales</taxon>
        <taxon>Boraginaceae</taxon>
        <taxon>Boraginoideae</taxon>
        <taxon>Lithospermeae</taxon>
        <taxon>Lithospermum</taxon>
    </lineage>
</organism>
<evidence type="ECO:0000259" key="9">
    <source>
        <dbReference type="Pfam" id="PF14686"/>
    </source>
</evidence>
<protein>
    <recommendedName>
        <fullName evidence="4">rhamnogalacturonan endolyase</fullName>
        <ecNumber evidence="4">4.2.2.23</ecNumber>
    </recommendedName>
</protein>
<dbReference type="PANTHER" id="PTHR32018">
    <property type="entry name" value="RHAMNOGALACTURONATE LYASE FAMILY PROTEIN"/>
    <property type="match status" value="1"/>
</dbReference>
<dbReference type="Proteomes" id="UP001454036">
    <property type="component" value="Unassembled WGS sequence"/>
</dbReference>
<dbReference type="SUPFAM" id="SSF49452">
    <property type="entry name" value="Starch-binding domain-like"/>
    <property type="match status" value="1"/>
</dbReference>
<dbReference type="GO" id="GO:0005975">
    <property type="term" value="P:carbohydrate metabolic process"/>
    <property type="evidence" value="ECO:0007669"/>
    <property type="project" value="InterPro"/>
</dbReference>
<dbReference type="GO" id="GO:0102210">
    <property type="term" value="F:rhamnogalacturonan endolyase activity"/>
    <property type="evidence" value="ECO:0007669"/>
    <property type="project" value="UniProtKB-EC"/>
</dbReference>
<gene>
    <name evidence="10" type="ORF">LIER_25697</name>
</gene>
<reference evidence="10 11" key="1">
    <citation type="submission" date="2024-01" db="EMBL/GenBank/DDBJ databases">
        <title>The complete chloroplast genome sequence of Lithospermum erythrorhizon: insights into the phylogenetic relationship among Boraginaceae species and the maternal lineages of purple gromwells.</title>
        <authorList>
            <person name="Okada T."/>
            <person name="Watanabe K."/>
        </authorList>
    </citation>
    <scope>NUCLEOTIDE SEQUENCE [LARGE SCALE GENOMIC DNA]</scope>
</reference>
<dbReference type="CDD" id="cd10320">
    <property type="entry name" value="RGL4_N"/>
    <property type="match status" value="1"/>
</dbReference>
<comment type="catalytic activity">
    <reaction evidence="1">
        <text>Endotype eliminative cleavage of L-alpha-rhamnopyranosyl-(1-&gt;4)-alpha-D-galactopyranosyluronic acid bonds of rhamnogalacturonan I domains in ramified hairy regions of pectin leaving L-rhamnopyranose at the reducing end and 4-deoxy-4,5-unsaturated D-galactopyranosyluronic acid at the non-reducing end.</text>
        <dbReference type="EC" id="4.2.2.23"/>
    </reaction>
</comment>
<evidence type="ECO:0000256" key="6">
    <source>
        <dbReference type="ARBA" id="ARBA00022729"/>
    </source>
</evidence>
<sequence length="557" mass="63410">MLCRLEGTTFKVIGQNDNRVEISFSKTWNPSTDPHGLPLNYDKRYIMLRGSSGFYTYAIFEQLPGWPALHMEEARITFKLEPKLFTYMAISDDKQRTMPNHHDFESGKRLAYGEAKLLTNPEDKSLKGQVDDKYQYSMDNKDSFVHGWVSSGPRTGFWIITPSNEFRSGGPMKADLTSHSGPTALSIFFSGHYAGPDMGIDTKNGEPWKKVFGPVFIYLNSNSDKDPRTLWNDAKRQMVEETKKWPYDFPLSRDLLRANQRGTVTGRLMVNDRYINKGNLPAKSAYIGLAPPGEVGSWQTDSKGYQFWTTTNEDGSFSISNIGPGIYNVYAWVPGVIGDYKYEKNIEIKSGSNMALGDLAYIPPRSGPTIWEIGISDRTAAEFFIPDPAPGFIYTNLNDKYRQYGLWDRYTDLYPKDDLVYTVGKSDYRKDWFFAHVNRKVGNKTYVPTTWQIKFPLANIRGTYTLRIALASATYAQLQVWINDPHAMYPIFKTDRFIGRDNAIARHGIHGLYWLYQVDLPASSLVNGINTLYFKQTVGGSFNGVMYDYIRLEGPPS</sequence>
<dbReference type="Gene3D" id="2.60.40.1120">
    <property type="entry name" value="Carboxypeptidase-like, regulatory domain"/>
    <property type="match status" value="1"/>
</dbReference>
<evidence type="ECO:0000256" key="4">
    <source>
        <dbReference type="ARBA" id="ARBA00012437"/>
    </source>
</evidence>
<accession>A0AAV3R7S8</accession>
<feature type="domain" description="Rhamnogalacturonan lyase" evidence="8">
    <location>
        <begin position="369"/>
        <end position="552"/>
    </location>
</feature>
<dbReference type="CDD" id="cd10317">
    <property type="entry name" value="RGL4_C"/>
    <property type="match status" value="1"/>
</dbReference>
<dbReference type="CDD" id="cd10316">
    <property type="entry name" value="RGL4_M"/>
    <property type="match status" value="1"/>
</dbReference>
<dbReference type="Pfam" id="PF14686">
    <property type="entry name" value="fn3_3"/>
    <property type="match status" value="1"/>
</dbReference>
<name>A0AAV3R7S8_LITER</name>
<evidence type="ECO:0000256" key="1">
    <source>
        <dbReference type="ARBA" id="ARBA00001324"/>
    </source>
</evidence>
<dbReference type="Pfam" id="PF06045">
    <property type="entry name" value="Rhamnogal_lyase"/>
    <property type="match status" value="1"/>
</dbReference>
<evidence type="ECO:0000256" key="3">
    <source>
        <dbReference type="ARBA" id="ARBA00010418"/>
    </source>
</evidence>
<keyword evidence="5" id="KW-0964">Secreted</keyword>
<dbReference type="InterPro" id="IPR013784">
    <property type="entry name" value="Carb-bd-like_fold"/>
</dbReference>
<evidence type="ECO:0000313" key="11">
    <source>
        <dbReference type="Proteomes" id="UP001454036"/>
    </source>
</evidence>
<dbReference type="InterPro" id="IPR011013">
    <property type="entry name" value="Gal_mutarotase_sf_dom"/>
</dbReference>
<dbReference type="Gene3D" id="2.70.98.10">
    <property type="match status" value="1"/>
</dbReference>
<keyword evidence="7 10" id="KW-0456">Lyase</keyword>
<evidence type="ECO:0000256" key="2">
    <source>
        <dbReference type="ARBA" id="ARBA00004613"/>
    </source>
</evidence>
<dbReference type="InterPro" id="IPR051850">
    <property type="entry name" value="Polysacch_Lyase_4"/>
</dbReference>